<feature type="chain" id="PRO_5012070176" evidence="1">
    <location>
        <begin position="24"/>
        <end position="316"/>
    </location>
</feature>
<dbReference type="InterPro" id="IPR004843">
    <property type="entry name" value="Calcineurin-like_PHP"/>
</dbReference>
<dbReference type="EMBL" id="FQUM01000008">
    <property type="protein sequence ID" value="SHF71828.1"/>
    <property type="molecule type" value="Genomic_DNA"/>
</dbReference>
<evidence type="ECO:0000313" key="4">
    <source>
        <dbReference type="Proteomes" id="UP000184164"/>
    </source>
</evidence>
<proteinExistence type="predicted"/>
<reference evidence="3 4" key="1">
    <citation type="submission" date="2016-11" db="EMBL/GenBank/DDBJ databases">
        <authorList>
            <person name="Jaros S."/>
            <person name="Januszkiewicz K."/>
            <person name="Wedrychowicz H."/>
        </authorList>
    </citation>
    <scope>NUCLEOTIDE SEQUENCE [LARGE SCALE GENOMIC DNA]</scope>
    <source>
        <strain evidence="3 4">DSM 26910</strain>
    </source>
</reference>
<gene>
    <name evidence="3" type="ORF">SAMN05444274_1086</name>
</gene>
<dbReference type="Proteomes" id="UP000184164">
    <property type="component" value="Unassembled WGS sequence"/>
</dbReference>
<keyword evidence="4" id="KW-1185">Reference proteome</keyword>
<sequence>MYLSKMFNAICIIFFLFNGTVDAQTDTLSFLHITDLHTIFNQPGYLDEMIESRKLKLYDQGENRLRNFLQTMPEKTGSDMVIATGDLVDFFEANTATEQNLNVQIVQFSRLLDDYRTPVFLALGNHDLFSFNWANNKLKHHQNNSGSARAAWIRNVHCFKNGTYYSELFQVGTTTYRFIFLDNAFYKFQKDEKYKVPCINDAQRYWLSAQLNESDDDIEIVFMHIPMKSVTPDENYSNQIYSVLKSSPNAKLILAGHRHKNLVDYFPVGDNSKMVQVQTGSLVQGPDNWRLVRLTEDKIFVSAPGRSGEELVIPVK</sequence>
<evidence type="ECO:0000259" key="2">
    <source>
        <dbReference type="Pfam" id="PF00149"/>
    </source>
</evidence>
<dbReference type="PANTHER" id="PTHR43143">
    <property type="entry name" value="METALLOPHOSPHOESTERASE, CALCINEURIN SUPERFAMILY"/>
    <property type="match status" value="1"/>
</dbReference>
<name>A0A1M5DXR7_9BACT</name>
<protein>
    <submittedName>
        <fullName evidence="3">Calcineurin-like phosphoesterase</fullName>
    </submittedName>
</protein>
<dbReference type="InterPro" id="IPR051918">
    <property type="entry name" value="STPP_CPPED1"/>
</dbReference>
<dbReference type="GO" id="GO:0016787">
    <property type="term" value="F:hydrolase activity"/>
    <property type="evidence" value="ECO:0007669"/>
    <property type="project" value="InterPro"/>
</dbReference>
<dbReference type="AlphaFoldDB" id="A0A1M5DXR7"/>
<organism evidence="3 4">
    <name type="scientific">Mariniphaga anaerophila</name>
    <dbReference type="NCBI Taxonomy" id="1484053"/>
    <lineage>
        <taxon>Bacteria</taxon>
        <taxon>Pseudomonadati</taxon>
        <taxon>Bacteroidota</taxon>
        <taxon>Bacteroidia</taxon>
        <taxon>Marinilabiliales</taxon>
        <taxon>Prolixibacteraceae</taxon>
        <taxon>Mariniphaga</taxon>
    </lineage>
</organism>
<feature type="domain" description="Calcineurin-like phosphoesterase" evidence="2">
    <location>
        <begin position="29"/>
        <end position="260"/>
    </location>
</feature>
<dbReference type="PANTHER" id="PTHR43143:SF1">
    <property type="entry name" value="SERINE_THREONINE-PROTEIN PHOSPHATASE CPPED1"/>
    <property type="match status" value="1"/>
</dbReference>
<dbReference type="InterPro" id="IPR029052">
    <property type="entry name" value="Metallo-depent_PP-like"/>
</dbReference>
<dbReference type="SUPFAM" id="SSF56300">
    <property type="entry name" value="Metallo-dependent phosphatases"/>
    <property type="match status" value="1"/>
</dbReference>
<feature type="signal peptide" evidence="1">
    <location>
        <begin position="1"/>
        <end position="23"/>
    </location>
</feature>
<evidence type="ECO:0000256" key="1">
    <source>
        <dbReference type="SAM" id="SignalP"/>
    </source>
</evidence>
<dbReference type="OrthoDB" id="5505563at2"/>
<dbReference type="Gene3D" id="3.60.21.10">
    <property type="match status" value="1"/>
</dbReference>
<accession>A0A1M5DXR7</accession>
<keyword evidence="1" id="KW-0732">Signal</keyword>
<dbReference type="STRING" id="1484053.SAMN05444274_1086"/>
<dbReference type="Pfam" id="PF00149">
    <property type="entry name" value="Metallophos"/>
    <property type="match status" value="1"/>
</dbReference>
<evidence type="ECO:0000313" key="3">
    <source>
        <dbReference type="EMBL" id="SHF71828.1"/>
    </source>
</evidence>